<comment type="caution">
    <text evidence="1">The sequence shown here is derived from an EMBL/GenBank/DDBJ whole genome shotgun (WGS) entry which is preliminary data.</text>
</comment>
<reference evidence="1 2" key="1">
    <citation type="submission" date="2020-08" db="EMBL/GenBank/DDBJ databases">
        <title>Sequencing the genomes of 1000 actinobacteria strains.</title>
        <authorList>
            <person name="Klenk H.-P."/>
        </authorList>
    </citation>
    <scope>NUCLEOTIDE SEQUENCE [LARGE SCALE GENOMIC DNA]</scope>
    <source>
        <strain evidence="1 2">DSM 17294</strain>
    </source>
</reference>
<keyword evidence="2" id="KW-1185">Reference proteome</keyword>
<evidence type="ECO:0000313" key="1">
    <source>
        <dbReference type="EMBL" id="MBB5979132.1"/>
    </source>
</evidence>
<dbReference type="EMBL" id="JACHNF010000001">
    <property type="protein sequence ID" value="MBB5979132.1"/>
    <property type="molecule type" value="Genomic_DNA"/>
</dbReference>
<accession>A0A841DKS9</accession>
<proteinExistence type="predicted"/>
<sequence length="114" mass="12679">MTPAKRGDRVAPPAQPGQWLLKFGTNDAAKGWEDLSRKAASNLWEAYEAIRLDPAPFPPKKRHHRLKGALGTVDGMEQWQYEVTAGGRIWYLVDAAKKTVWIRVAGCGHPKATD</sequence>
<name>A0A841DKS9_9ACTN</name>
<gene>
    <name evidence="1" type="ORF">HDA44_002473</name>
</gene>
<evidence type="ECO:0000313" key="2">
    <source>
        <dbReference type="Proteomes" id="UP000558997"/>
    </source>
</evidence>
<dbReference type="Proteomes" id="UP000558997">
    <property type="component" value="Unassembled WGS sequence"/>
</dbReference>
<evidence type="ECO:0008006" key="3">
    <source>
        <dbReference type="Google" id="ProtNLM"/>
    </source>
</evidence>
<dbReference type="RefSeq" id="WP_184833908.1">
    <property type="nucleotide sequence ID" value="NZ_BAAAVN010000001.1"/>
</dbReference>
<organism evidence="1 2">
    <name type="scientific">Kribbella solani</name>
    <dbReference type="NCBI Taxonomy" id="236067"/>
    <lineage>
        <taxon>Bacteria</taxon>
        <taxon>Bacillati</taxon>
        <taxon>Actinomycetota</taxon>
        <taxon>Actinomycetes</taxon>
        <taxon>Propionibacteriales</taxon>
        <taxon>Kribbellaceae</taxon>
        <taxon>Kribbella</taxon>
    </lineage>
</organism>
<protein>
    <recommendedName>
        <fullName evidence="3">Type II toxin-antitoxin system RelE/ParE family toxin</fullName>
    </recommendedName>
</protein>
<dbReference type="AlphaFoldDB" id="A0A841DKS9"/>